<keyword evidence="6 12" id="KW-0812">Transmembrane</keyword>
<evidence type="ECO:0000256" key="4">
    <source>
        <dbReference type="ARBA" id="ARBA00015435"/>
    </source>
</evidence>
<keyword evidence="14" id="KW-0934">Plastid</keyword>
<dbReference type="GO" id="GO:0009306">
    <property type="term" value="P:protein secretion"/>
    <property type="evidence" value="ECO:0007669"/>
    <property type="project" value="InterPro"/>
</dbReference>
<dbReference type="GO" id="GO:0016020">
    <property type="term" value="C:membrane"/>
    <property type="evidence" value="ECO:0007669"/>
    <property type="project" value="UniProtKB-SubCell"/>
</dbReference>
<evidence type="ECO:0000256" key="9">
    <source>
        <dbReference type="ARBA" id="ARBA00023010"/>
    </source>
</evidence>
<evidence type="ECO:0000256" key="3">
    <source>
        <dbReference type="ARBA" id="ARBA00013657"/>
    </source>
</evidence>
<accession>A0A1C9CH04</accession>
<keyword evidence="10 12" id="KW-0472">Membrane</keyword>
<keyword evidence="7" id="KW-0653">Protein transport</keyword>
<gene>
    <name evidence="14" type="primary">secG</name>
    <name evidence="14" type="ORF">Palma_017</name>
</gene>
<proteinExistence type="inferred from homology"/>
<protein>
    <recommendedName>
        <fullName evidence="4">Probable protein-export membrane protein SecG</fullName>
    </recommendedName>
    <alternativeName>
        <fullName evidence="3">Probable protein-export membrane protein secG</fullName>
    </alternativeName>
</protein>
<dbReference type="RefSeq" id="YP_009294209.1">
    <property type="nucleotide sequence ID" value="NC_031147.1"/>
</dbReference>
<evidence type="ECO:0000313" key="14">
    <source>
        <dbReference type="EMBL" id="AOM67649.1"/>
    </source>
</evidence>
<dbReference type="Pfam" id="PF03840">
    <property type="entry name" value="SecG"/>
    <property type="match status" value="1"/>
</dbReference>
<dbReference type="NCBIfam" id="TIGR00810">
    <property type="entry name" value="secG"/>
    <property type="match status" value="1"/>
</dbReference>
<geneLocation type="plastid" evidence="14"/>
<evidence type="ECO:0000256" key="6">
    <source>
        <dbReference type="ARBA" id="ARBA00022692"/>
    </source>
</evidence>
<evidence type="ECO:0000256" key="2">
    <source>
        <dbReference type="ARBA" id="ARBA00008445"/>
    </source>
</evidence>
<feature type="transmembrane region" description="Helical" evidence="12">
    <location>
        <begin position="49"/>
        <end position="68"/>
    </location>
</feature>
<sequence>MKVLWYSISLFLIILVLINNPKSEGVKGLNIQNKLFTANRKTTNTVEILTGLSVTIFLGLTVILSAYYEY</sequence>
<dbReference type="GeneID" id="29070151"/>
<organism evidence="14">
    <name type="scientific">Palmaria palmata</name>
    <name type="common">Dulse</name>
    <name type="synonym">Rhodymenia palmata</name>
    <dbReference type="NCBI Taxonomy" id="2822"/>
    <lineage>
        <taxon>Eukaryota</taxon>
        <taxon>Rhodophyta</taxon>
        <taxon>Florideophyceae</taxon>
        <taxon>Nemaliophycidae</taxon>
        <taxon>Palmariales</taxon>
        <taxon>Palmariaceae</taxon>
        <taxon>Palmaria</taxon>
    </lineage>
</organism>
<evidence type="ECO:0000256" key="5">
    <source>
        <dbReference type="ARBA" id="ARBA00022448"/>
    </source>
</evidence>
<comment type="similarity">
    <text evidence="2">Belongs to the SecG family.</text>
</comment>
<keyword evidence="9" id="KW-0811">Translocation</keyword>
<keyword evidence="13" id="KW-0732">Signal</keyword>
<keyword evidence="5" id="KW-0813">Transport</keyword>
<dbReference type="InterPro" id="IPR004692">
    <property type="entry name" value="SecG"/>
</dbReference>
<evidence type="ECO:0000256" key="1">
    <source>
        <dbReference type="ARBA" id="ARBA00004141"/>
    </source>
</evidence>
<keyword evidence="8 12" id="KW-1133">Transmembrane helix</keyword>
<dbReference type="AlphaFoldDB" id="A0A1C9CH04"/>
<dbReference type="GO" id="GO:0015450">
    <property type="term" value="F:protein-transporting ATPase activity"/>
    <property type="evidence" value="ECO:0007669"/>
    <property type="project" value="InterPro"/>
</dbReference>
<name>A0A1C9CH04_PALPL</name>
<dbReference type="EMBL" id="KX284726">
    <property type="protein sequence ID" value="AOM67649.1"/>
    <property type="molecule type" value="Genomic_DNA"/>
</dbReference>
<evidence type="ECO:0000256" key="13">
    <source>
        <dbReference type="SAM" id="SignalP"/>
    </source>
</evidence>
<evidence type="ECO:0000256" key="7">
    <source>
        <dbReference type="ARBA" id="ARBA00022927"/>
    </source>
</evidence>
<comment type="function">
    <text evidence="11">Involved in protein export. Participates in an early event of protein translocation across the chloroplast thylakoid membrane.</text>
</comment>
<comment type="subcellular location">
    <subcellularLocation>
        <location evidence="1">Membrane</location>
        <topology evidence="1">Multi-pass membrane protein</topology>
    </subcellularLocation>
</comment>
<feature type="chain" id="PRO_5008894091" description="Probable protein-export membrane protein SecG" evidence="13">
    <location>
        <begin position="26"/>
        <end position="70"/>
    </location>
</feature>
<evidence type="ECO:0000256" key="12">
    <source>
        <dbReference type="SAM" id="Phobius"/>
    </source>
</evidence>
<feature type="signal peptide" evidence="13">
    <location>
        <begin position="1"/>
        <end position="25"/>
    </location>
</feature>
<evidence type="ECO:0000256" key="11">
    <source>
        <dbReference type="ARBA" id="ARBA00025638"/>
    </source>
</evidence>
<reference evidence="14" key="1">
    <citation type="journal article" date="2018" name="PLoS ONE">
        <title>Plastid genome analysis of three Nemaliophycidae red algal species suggests environmental adaptation for iron limited habitats.</title>
        <authorList>
            <person name="Cho C.H."/>
            <person name="Choi J.W."/>
            <person name="Lam D.W."/>
            <person name="Kim K.M."/>
            <person name="Yoon H.S."/>
        </authorList>
    </citation>
    <scope>NUCLEOTIDE SEQUENCE</scope>
</reference>
<evidence type="ECO:0000256" key="10">
    <source>
        <dbReference type="ARBA" id="ARBA00023136"/>
    </source>
</evidence>
<evidence type="ECO:0000256" key="8">
    <source>
        <dbReference type="ARBA" id="ARBA00022989"/>
    </source>
</evidence>